<dbReference type="Pfam" id="PF13411">
    <property type="entry name" value="MerR_1"/>
    <property type="match status" value="1"/>
</dbReference>
<dbReference type="SUPFAM" id="SSF55136">
    <property type="entry name" value="Probable bacterial effector-binding domain"/>
    <property type="match status" value="1"/>
</dbReference>
<dbReference type="SUPFAM" id="SSF46955">
    <property type="entry name" value="Putative DNA-binding domain"/>
    <property type="match status" value="1"/>
</dbReference>
<dbReference type="Proteomes" id="UP000198948">
    <property type="component" value="Unassembled WGS sequence"/>
</dbReference>
<sequence length="269" mass="31555">MYKINEFAKITGLPTSTLRYYDKENILKPTLRQENNSYRYYSKEEYEKANFLSLLRKHHFSISEIKDILMTISDFDELSYYLIEKRHQLKLEIDQIEEQIQSLDTFISEVQSQPLQQQYTHTFVEIAQQPYLYKEFSGEYHEMGREVDVLYSAAKADANGPLFLLDEAMDEECAYQIGLPVKREINDPNVQMSTLPKQKGIQVQHIGAYTNIGDAYKYLIDYVNTHQLQTEEQFIIRFIKGQGKIFKGNTNKYLTEVILLLTDEKGHEG</sequence>
<dbReference type="PANTHER" id="PTHR30204:SF69">
    <property type="entry name" value="MERR-FAMILY TRANSCRIPTIONAL REGULATOR"/>
    <property type="match status" value="1"/>
</dbReference>
<evidence type="ECO:0000313" key="7">
    <source>
        <dbReference type="EMBL" id="SER50954.1"/>
    </source>
</evidence>
<protein>
    <submittedName>
        <fullName evidence="7">DNA-binding transcriptional regulator, MerR family</fullName>
    </submittedName>
</protein>
<evidence type="ECO:0000313" key="8">
    <source>
        <dbReference type="Proteomes" id="UP000198948"/>
    </source>
</evidence>
<dbReference type="SMART" id="SM00422">
    <property type="entry name" value="HTH_MERR"/>
    <property type="match status" value="1"/>
</dbReference>
<dbReference type="RefSeq" id="WP_092649257.1">
    <property type="nucleotide sequence ID" value="NZ_FOHA01000001.1"/>
</dbReference>
<reference evidence="7 8" key="1">
    <citation type="submission" date="2016-10" db="EMBL/GenBank/DDBJ databases">
        <authorList>
            <person name="de Groot N.N."/>
        </authorList>
    </citation>
    <scope>NUCLEOTIDE SEQUENCE [LARGE SCALE GENOMIC DNA]</scope>
    <source>
        <strain evidence="7 8">DSM 13760</strain>
    </source>
</reference>
<dbReference type="EMBL" id="FOHA01000001">
    <property type="protein sequence ID" value="SER50954.1"/>
    <property type="molecule type" value="Genomic_DNA"/>
</dbReference>
<dbReference type="GO" id="GO:0003677">
    <property type="term" value="F:DNA binding"/>
    <property type="evidence" value="ECO:0007669"/>
    <property type="project" value="UniProtKB-KW"/>
</dbReference>
<gene>
    <name evidence="7" type="ORF">SAMN04488559_10198</name>
</gene>
<evidence type="ECO:0000256" key="5">
    <source>
        <dbReference type="SAM" id="Coils"/>
    </source>
</evidence>
<keyword evidence="4" id="KW-0804">Transcription</keyword>
<feature type="domain" description="HTH merR-type" evidence="6">
    <location>
        <begin position="1"/>
        <end position="71"/>
    </location>
</feature>
<evidence type="ECO:0000256" key="3">
    <source>
        <dbReference type="ARBA" id="ARBA00023125"/>
    </source>
</evidence>
<dbReference type="PROSITE" id="PS50937">
    <property type="entry name" value="HTH_MERR_2"/>
    <property type="match status" value="1"/>
</dbReference>
<accession>A0A1H9PRW2</accession>
<name>A0A1H9PRW2_9LACT</name>
<keyword evidence="3 7" id="KW-0238">DNA-binding</keyword>
<evidence type="ECO:0000256" key="4">
    <source>
        <dbReference type="ARBA" id="ARBA00023163"/>
    </source>
</evidence>
<dbReference type="PANTHER" id="PTHR30204">
    <property type="entry name" value="REDOX-CYCLING DRUG-SENSING TRANSCRIPTIONAL ACTIVATOR SOXR"/>
    <property type="match status" value="1"/>
</dbReference>
<dbReference type="InterPro" id="IPR011256">
    <property type="entry name" value="Reg_factor_effector_dom_sf"/>
</dbReference>
<feature type="coiled-coil region" evidence="5">
    <location>
        <begin position="86"/>
        <end position="113"/>
    </location>
</feature>
<dbReference type="InterPro" id="IPR000551">
    <property type="entry name" value="MerR-type_HTH_dom"/>
</dbReference>
<dbReference type="Pfam" id="PF06445">
    <property type="entry name" value="GyrI-like"/>
    <property type="match status" value="1"/>
</dbReference>
<dbReference type="GO" id="GO:0003700">
    <property type="term" value="F:DNA-binding transcription factor activity"/>
    <property type="evidence" value="ECO:0007669"/>
    <property type="project" value="InterPro"/>
</dbReference>
<dbReference type="STRING" id="142588.SAMN04488559_10198"/>
<keyword evidence="5" id="KW-0175">Coiled coil</keyword>
<organism evidence="7 8">
    <name type="scientific">Isobaculum melis</name>
    <dbReference type="NCBI Taxonomy" id="142588"/>
    <lineage>
        <taxon>Bacteria</taxon>
        <taxon>Bacillati</taxon>
        <taxon>Bacillota</taxon>
        <taxon>Bacilli</taxon>
        <taxon>Lactobacillales</taxon>
        <taxon>Carnobacteriaceae</taxon>
        <taxon>Isobaculum</taxon>
    </lineage>
</organism>
<dbReference type="AlphaFoldDB" id="A0A1H9PRW2"/>
<evidence type="ECO:0000256" key="2">
    <source>
        <dbReference type="ARBA" id="ARBA00023015"/>
    </source>
</evidence>
<dbReference type="Gene3D" id="1.10.1660.10">
    <property type="match status" value="1"/>
</dbReference>
<keyword evidence="8" id="KW-1185">Reference proteome</keyword>
<evidence type="ECO:0000256" key="1">
    <source>
        <dbReference type="ARBA" id="ARBA00022491"/>
    </source>
</evidence>
<keyword evidence="1" id="KW-0678">Repressor</keyword>
<dbReference type="InterPro" id="IPR047057">
    <property type="entry name" value="MerR_fam"/>
</dbReference>
<keyword evidence="2" id="KW-0805">Transcription regulation</keyword>
<dbReference type="Gene3D" id="3.20.80.10">
    <property type="entry name" value="Regulatory factor, effector binding domain"/>
    <property type="match status" value="1"/>
</dbReference>
<dbReference type="OrthoDB" id="9773308at2"/>
<dbReference type="InterPro" id="IPR029442">
    <property type="entry name" value="GyrI-like"/>
</dbReference>
<evidence type="ECO:0000259" key="6">
    <source>
        <dbReference type="PROSITE" id="PS50937"/>
    </source>
</evidence>
<proteinExistence type="predicted"/>
<dbReference type="InterPro" id="IPR009061">
    <property type="entry name" value="DNA-bd_dom_put_sf"/>
</dbReference>